<dbReference type="PROSITE" id="PS01186">
    <property type="entry name" value="EGF_2"/>
    <property type="match status" value="1"/>
</dbReference>
<evidence type="ECO:0000313" key="3">
    <source>
        <dbReference type="Proteomes" id="UP001610563"/>
    </source>
</evidence>
<dbReference type="SUPFAM" id="SSF50956">
    <property type="entry name" value="Thermostable phytase (3-phytase)"/>
    <property type="match status" value="1"/>
</dbReference>
<dbReference type="InterPro" id="IPR000742">
    <property type="entry name" value="EGF"/>
</dbReference>
<dbReference type="PROSITE" id="PS51662">
    <property type="entry name" value="BP_PHYTASE"/>
    <property type="match status" value="1"/>
</dbReference>
<name>A0ABR4FJT9_9EURO</name>
<organism evidence="2 3">
    <name type="scientific">Aspergillus keveii</name>
    <dbReference type="NCBI Taxonomy" id="714993"/>
    <lineage>
        <taxon>Eukaryota</taxon>
        <taxon>Fungi</taxon>
        <taxon>Dikarya</taxon>
        <taxon>Ascomycota</taxon>
        <taxon>Pezizomycotina</taxon>
        <taxon>Eurotiomycetes</taxon>
        <taxon>Eurotiomycetidae</taxon>
        <taxon>Eurotiales</taxon>
        <taxon>Aspergillaceae</taxon>
        <taxon>Aspergillus</taxon>
        <taxon>Aspergillus subgen. Nidulantes</taxon>
    </lineage>
</organism>
<comment type="caution">
    <text evidence="2">The sequence shown here is derived from an EMBL/GenBank/DDBJ whole genome shotgun (WGS) entry which is preliminary data.</text>
</comment>
<dbReference type="InterPro" id="IPR003431">
    <property type="entry name" value="B-propeller_Phytase"/>
</dbReference>
<dbReference type="EMBL" id="JBFTWV010000230">
    <property type="protein sequence ID" value="KAL2783516.1"/>
    <property type="molecule type" value="Genomic_DNA"/>
</dbReference>
<dbReference type="InterPro" id="IPR011042">
    <property type="entry name" value="6-blade_b-propeller_TolB-like"/>
</dbReference>
<dbReference type="Gene3D" id="2.120.10.30">
    <property type="entry name" value="TolB, C-terminal domain"/>
    <property type="match status" value="1"/>
</dbReference>
<protein>
    <recommendedName>
        <fullName evidence="1">BPP domain-containing protein</fullName>
    </recommendedName>
</protein>
<evidence type="ECO:0000259" key="1">
    <source>
        <dbReference type="PROSITE" id="PS51662"/>
    </source>
</evidence>
<dbReference type="Proteomes" id="UP001610563">
    <property type="component" value="Unassembled WGS sequence"/>
</dbReference>
<dbReference type="Gene3D" id="2.10.25.10">
    <property type="entry name" value="Laminin"/>
    <property type="match status" value="1"/>
</dbReference>
<evidence type="ECO:0000313" key="2">
    <source>
        <dbReference type="EMBL" id="KAL2783516.1"/>
    </source>
</evidence>
<sequence>MVTCPNDCSGHGSCIGPSTCQCRDPWAGPDCSWIGVEAKYETDANGGDGDDPAIWISPVNANLSTIITTTKSEVGAGLAVFDLKGNLLQTLTAGEPNNVDVIYGFQIGDRTVDLAYAACREDDTLCLFEVTSEGLLAELPGGTQPVPEDYTVYGSCAYRSPVSGKQYLFVNEKSGQYLQYELSASSNGTLHTTLVREFTGGTGGQPEGCVPDEENGYIFIGEEPYGLWRYDAEPTGSDEGTLVAKTGDGTLFADVEGVTLLPGKTPSQGFIIVSAQGVSAYSVYRRASPHEHVMTFTIGESGDGKIDGVTNTDGVTAVGTKLNGDFPHGLIVVHDDANQLAEGGTAELASFKLVSLEDILGRMEGGEELLAEVDAEWDPRANF</sequence>
<gene>
    <name evidence="2" type="ORF">BJX66DRAFT_318402</name>
</gene>
<accession>A0ABR4FJT9</accession>
<feature type="domain" description="BPP" evidence="1">
    <location>
        <begin position="26"/>
        <end position="363"/>
    </location>
</feature>
<dbReference type="PROSITE" id="PS00022">
    <property type="entry name" value="EGF_1"/>
    <property type="match status" value="1"/>
</dbReference>
<proteinExistence type="predicted"/>
<keyword evidence="3" id="KW-1185">Reference proteome</keyword>
<dbReference type="Pfam" id="PF02333">
    <property type="entry name" value="Phytase"/>
    <property type="match status" value="1"/>
</dbReference>
<reference evidence="2 3" key="1">
    <citation type="submission" date="2024-07" db="EMBL/GenBank/DDBJ databases">
        <title>Section-level genome sequencing and comparative genomics of Aspergillus sections Usti and Cavernicolus.</title>
        <authorList>
            <consortium name="Lawrence Berkeley National Laboratory"/>
            <person name="Nybo J.L."/>
            <person name="Vesth T.C."/>
            <person name="Theobald S."/>
            <person name="Frisvad J.C."/>
            <person name="Larsen T.O."/>
            <person name="Kjaerboelling I."/>
            <person name="Rothschild-Mancinelli K."/>
            <person name="Lyhne E.K."/>
            <person name="Kogle M.E."/>
            <person name="Barry K."/>
            <person name="Clum A."/>
            <person name="Na H."/>
            <person name="Ledsgaard L."/>
            <person name="Lin J."/>
            <person name="Lipzen A."/>
            <person name="Kuo A."/>
            <person name="Riley R."/>
            <person name="Mondo S."/>
            <person name="Labutti K."/>
            <person name="Haridas S."/>
            <person name="Pangalinan J."/>
            <person name="Salamov A.A."/>
            <person name="Simmons B.A."/>
            <person name="Magnuson J.K."/>
            <person name="Chen J."/>
            <person name="Drula E."/>
            <person name="Henrissat B."/>
            <person name="Wiebenga A."/>
            <person name="Lubbers R.J."/>
            <person name="Gomes A.C."/>
            <person name="Makela M.R."/>
            <person name="Stajich J."/>
            <person name="Grigoriev I.V."/>
            <person name="Mortensen U.H."/>
            <person name="De Vries R.P."/>
            <person name="Baker S.E."/>
            <person name="Andersen M.R."/>
        </authorList>
    </citation>
    <scope>NUCLEOTIDE SEQUENCE [LARGE SCALE GENOMIC DNA]</scope>
    <source>
        <strain evidence="2 3">CBS 209.92</strain>
    </source>
</reference>